<feature type="compositionally biased region" description="Polar residues" evidence="5">
    <location>
        <begin position="58"/>
        <end position="72"/>
    </location>
</feature>
<proteinExistence type="predicted"/>
<evidence type="ECO:0000256" key="1">
    <source>
        <dbReference type="ARBA" id="ARBA00004514"/>
    </source>
</evidence>
<accession>A0A485N634</accession>
<evidence type="ECO:0000259" key="6">
    <source>
        <dbReference type="PROSITE" id="PS51830"/>
    </source>
</evidence>
<comment type="subcellular location">
    <subcellularLocation>
        <location evidence="1">Cytoplasm</location>
        <location evidence="1">Cytosol</location>
    </subcellularLocation>
</comment>
<feature type="domain" description="FIIND" evidence="6">
    <location>
        <begin position="138"/>
        <end position="363"/>
    </location>
</feature>
<evidence type="ECO:0000256" key="4">
    <source>
        <dbReference type="ARBA" id="ARBA00022859"/>
    </source>
</evidence>
<keyword evidence="3" id="KW-0399">Innate immunity</keyword>
<evidence type="ECO:0000313" key="8">
    <source>
        <dbReference type="Proteomes" id="UP000386466"/>
    </source>
</evidence>
<dbReference type="Proteomes" id="UP000386466">
    <property type="component" value="Unassembled WGS sequence"/>
</dbReference>
<feature type="non-terminal residue" evidence="7">
    <location>
        <position position="363"/>
    </location>
</feature>
<dbReference type="PROSITE" id="PS51830">
    <property type="entry name" value="FIIND"/>
    <property type="match status" value="1"/>
</dbReference>
<dbReference type="AlphaFoldDB" id="A0A485N634"/>
<gene>
    <name evidence="7" type="ORF">LYPA_23C010487</name>
</gene>
<evidence type="ECO:0000256" key="3">
    <source>
        <dbReference type="ARBA" id="ARBA00022588"/>
    </source>
</evidence>
<organism evidence="7 8">
    <name type="scientific">Lynx pardinus</name>
    <name type="common">Iberian lynx</name>
    <name type="synonym">Felis pardina</name>
    <dbReference type="NCBI Taxonomy" id="191816"/>
    <lineage>
        <taxon>Eukaryota</taxon>
        <taxon>Metazoa</taxon>
        <taxon>Chordata</taxon>
        <taxon>Craniata</taxon>
        <taxon>Vertebrata</taxon>
        <taxon>Euteleostomi</taxon>
        <taxon>Mammalia</taxon>
        <taxon>Eutheria</taxon>
        <taxon>Laurasiatheria</taxon>
        <taxon>Carnivora</taxon>
        <taxon>Feliformia</taxon>
        <taxon>Felidae</taxon>
        <taxon>Felinae</taxon>
        <taxon>Lynx</taxon>
    </lineage>
</organism>
<evidence type="ECO:0000313" key="7">
    <source>
        <dbReference type="EMBL" id="VFV28885.1"/>
    </source>
</evidence>
<keyword evidence="2" id="KW-0963">Cytoplasm</keyword>
<dbReference type="GO" id="GO:0061702">
    <property type="term" value="C:canonical inflammasome complex"/>
    <property type="evidence" value="ECO:0007669"/>
    <property type="project" value="TreeGrafter"/>
</dbReference>
<name>A0A485N634_LYNPA</name>
<dbReference type="PANTHER" id="PTHR46985">
    <property type="entry name" value="NACHT, LRR AND PYD DOMAINS-CONTAINING PROTEIN 1"/>
    <property type="match status" value="1"/>
</dbReference>
<feature type="region of interest" description="Disordered" evidence="5">
    <location>
        <begin position="19"/>
        <end position="113"/>
    </location>
</feature>
<sequence length="363" mass="39488">MRPFTAWTWATSANWDRLSLSGGVTDRAPASSEVSGTVDASVSRKPSVTIPREGPGEGQTSDGSSLKQQRQESGGLKGPGWGRRDGVAPGAVPSPCLWGGSPTEEKLPSSRQVGPFCRPSPACLEDLHTEPLGTEDGFWGPTGPVATKGVAEEKSWHRVCLPVAGSYHWPNTGLRFVVRGPATIDIEFCARNQHLRRTVPQHSWTVAGPLFHIKAEPGAVAAVYLPRFGDLRGGRVDGSLFRVAHFREEGILVKKPGRVEPSHVVLGNPSFSPMGILLRTLHAALRFVPLTCTVLLYPNPRPEEVVFHPYLIPSDCSVRKAIDNEENKFQFVQIHKPPPPPSLALHGLPLPCVQFRGARNYPR</sequence>
<evidence type="ECO:0000256" key="5">
    <source>
        <dbReference type="SAM" id="MobiDB-lite"/>
    </source>
</evidence>
<evidence type="ECO:0000256" key="2">
    <source>
        <dbReference type="ARBA" id="ARBA00022490"/>
    </source>
</evidence>
<dbReference type="EMBL" id="CAAGRJ010012030">
    <property type="protein sequence ID" value="VFV28885.1"/>
    <property type="molecule type" value="Genomic_DNA"/>
</dbReference>
<dbReference type="InterPro" id="IPR025307">
    <property type="entry name" value="FIIND_dom"/>
</dbReference>
<protein>
    <submittedName>
        <fullName evidence="7">Lrr and pyd</fullName>
    </submittedName>
</protein>
<dbReference type="PANTHER" id="PTHR46985:SF3">
    <property type="entry name" value="NACHT, LRR AND PYD DOMAINS-CONTAINING PROTEIN 1"/>
    <property type="match status" value="1"/>
</dbReference>
<dbReference type="Pfam" id="PF13553">
    <property type="entry name" value="FIIND"/>
    <property type="match status" value="1"/>
</dbReference>
<keyword evidence="4" id="KW-0391">Immunity</keyword>
<dbReference type="Pfam" id="PF23679">
    <property type="entry name" value="UPA-FIIND"/>
    <property type="match status" value="1"/>
</dbReference>
<dbReference type="InterPro" id="IPR051249">
    <property type="entry name" value="NLRP_Inflammasome"/>
</dbReference>
<dbReference type="GO" id="GO:0045087">
    <property type="term" value="P:innate immune response"/>
    <property type="evidence" value="ECO:0007669"/>
    <property type="project" value="UniProtKB-KW"/>
</dbReference>
<reference evidence="7 8" key="1">
    <citation type="submission" date="2019-01" db="EMBL/GenBank/DDBJ databases">
        <authorList>
            <person name="Alioto T."/>
            <person name="Alioto T."/>
        </authorList>
    </citation>
    <scope>NUCLEOTIDE SEQUENCE [LARGE SCALE GENOMIC DNA]</scope>
</reference>
<keyword evidence="8" id="KW-1185">Reference proteome</keyword>
<feature type="compositionally biased region" description="Polar residues" evidence="5">
    <location>
        <begin position="32"/>
        <end position="46"/>
    </location>
</feature>